<keyword evidence="3" id="KW-0460">Magnesium</keyword>
<evidence type="ECO:0000313" key="4">
    <source>
        <dbReference type="EMBL" id="GAA3695884.1"/>
    </source>
</evidence>
<comment type="cofactor">
    <cofactor evidence="1">
        <name>Mg(2+)</name>
        <dbReference type="ChEBI" id="CHEBI:18420"/>
    </cofactor>
</comment>
<dbReference type="InterPro" id="IPR015813">
    <property type="entry name" value="Pyrv/PenolPyrv_kinase-like_dom"/>
</dbReference>
<dbReference type="SUPFAM" id="SSF51621">
    <property type="entry name" value="Phosphoenolpyruvate/pyruvate domain"/>
    <property type="match status" value="1"/>
</dbReference>
<evidence type="ECO:0000313" key="5">
    <source>
        <dbReference type="Proteomes" id="UP001500051"/>
    </source>
</evidence>
<evidence type="ECO:0000256" key="3">
    <source>
        <dbReference type="ARBA" id="ARBA00022842"/>
    </source>
</evidence>
<reference evidence="5" key="1">
    <citation type="journal article" date="2019" name="Int. J. Syst. Evol. Microbiol.">
        <title>The Global Catalogue of Microorganisms (GCM) 10K type strain sequencing project: providing services to taxonomists for standard genome sequencing and annotation.</title>
        <authorList>
            <consortium name="The Broad Institute Genomics Platform"/>
            <consortium name="The Broad Institute Genome Sequencing Center for Infectious Disease"/>
            <person name="Wu L."/>
            <person name="Ma J."/>
        </authorList>
    </citation>
    <scope>NUCLEOTIDE SEQUENCE [LARGE SCALE GENOMIC DNA]</scope>
    <source>
        <strain evidence="5">JCM 16548</strain>
    </source>
</reference>
<dbReference type="Gene3D" id="3.20.20.60">
    <property type="entry name" value="Phosphoenolpyruvate-binding domains"/>
    <property type="match status" value="1"/>
</dbReference>
<dbReference type="Pfam" id="PF22484">
    <property type="entry name" value="DUF6986"/>
    <property type="match status" value="1"/>
</dbReference>
<dbReference type="EMBL" id="BAAAYX010000002">
    <property type="protein sequence ID" value="GAA3695884.1"/>
    <property type="molecule type" value="Genomic_DNA"/>
</dbReference>
<proteinExistence type="predicted"/>
<organism evidence="4 5">
    <name type="scientific">Microlunatus aurantiacus</name>
    <dbReference type="NCBI Taxonomy" id="446786"/>
    <lineage>
        <taxon>Bacteria</taxon>
        <taxon>Bacillati</taxon>
        <taxon>Actinomycetota</taxon>
        <taxon>Actinomycetes</taxon>
        <taxon>Propionibacteriales</taxon>
        <taxon>Propionibacteriaceae</taxon>
        <taxon>Microlunatus</taxon>
    </lineage>
</organism>
<dbReference type="RefSeq" id="WP_344811132.1">
    <property type="nucleotide sequence ID" value="NZ_BAAAYX010000002.1"/>
</dbReference>
<evidence type="ECO:0000256" key="1">
    <source>
        <dbReference type="ARBA" id="ARBA00001946"/>
    </source>
</evidence>
<dbReference type="PANTHER" id="PTHR32308">
    <property type="entry name" value="LYASE BETA SUBUNIT, PUTATIVE (AFU_ORTHOLOGUE AFUA_4G13030)-RELATED"/>
    <property type="match status" value="1"/>
</dbReference>
<dbReference type="PANTHER" id="PTHR32308:SF10">
    <property type="entry name" value="CITRATE LYASE SUBUNIT BETA"/>
    <property type="match status" value="1"/>
</dbReference>
<evidence type="ECO:0008006" key="6">
    <source>
        <dbReference type="Google" id="ProtNLM"/>
    </source>
</evidence>
<keyword evidence="5" id="KW-1185">Reference proteome</keyword>
<keyword evidence="2" id="KW-0479">Metal-binding</keyword>
<name>A0ABP7CV93_9ACTN</name>
<sequence length="436" mass="46311">MSVLTASGGPRLDEQVLADLDARLADTDAFLDRAYPGEDGRRQPVHTVYVPADRYTVDLPQRWGAEAAALVAAQGGWAALCRTVGVADHLVEAVAARAEAKLAAEPIEDLRLDFEDGYGTRVDEVEDTDAVAVAGRLADALAAGAAPAFVGLRFKCFEEPTRRRGVRTLDLFLSTLLDRTGALPDGLVITFPKVSTVSQVEAMVAACEAYETAAGLPAGRLGFEIQVETPQLILGADGTAPVAAALHAGQGRVTSLHYGTYDYSASLQVSAEYQSMEHPVADHAKDVMQAAVAGTGVHLSDGSTNILPVGSDDQIQAAWGLHHRLVRRSLERAIYQGWDLHPAQLPTRFIANITFYREGFERAAGRLHAYLTKAGGGVLDEPATARALARYLYRGFACGAVGDAELLGAVGLDAGRLEQLARPKSDTENVAVAVRS</sequence>
<dbReference type="Proteomes" id="UP001500051">
    <property type="component" value="Unassembled WGS sequence"/>
</dbReference>
<dbReference type="InterPro" id="IPR040442">
    <property type="entry name" value="Pyrv_kinase-like_dom_sf"/>
</dbReference>
<evidence type="ECO:0000256" key="2">
    <source>
        <dbReference type="ARBA" id="ARBA00022723"/>
    </source>
</evidence>
<accession>A0ABP7CV93</accession>
<protein>
    <recommendedName>
        <fullName evidence="6">Aldolase</fullName>
    </recommendedName>
</protein>
<comment type="caution">
    <text evidence="4">The sequence shown here is derived from an EMBL/GenBank/DDBJ whole genome shotgun (WGS) entry which is preliminary data.</text>
</comment>
<dbReference type="InterPro" id="IPR054255">
    <property type="entry name" value="DUF6986"/>
</dbReference>
<gene>
    <name evidence="4" type="ORF">GCM10022204_09670</name>
</gene>